<sequence length="97" mass="10281">MGKLWRYTGSSGGSFRSRKTKKKGENDWFSPLGPPRLKPVAVHITLLQFAKRHFPPPPHCSCGLVTLASIASPATHFLLGTGGPELAGDEPASSSPG</sequence>
<organism evidence="2 3">
    <name type="scientific">Leersia perrieri</name>
    <dbReference type="NCBI Taxonomy" id="77586"/>
    <lineage>
        <taxon>Eukaryota</taxon>
        <taxon>Viridiplantae</taxon>
        <taxon>Streptophyta</taxon>
        <taxon>Embryophyta</taxon>
        <taxon>Tracheophyta</taxon>
        <taxon>Spermatophyta</taxon>
        <taxon>Magnoliopsida</taxon>
        <taxon>Liliopsida</taxon>
        <taxon>Poales</taxon>
        <taxon>Poaceae</taxon>
        <taxon>BOP clade</taxon>
        <taxon>Oryzoideae</taxon>
        <taxon>Oryzeae</taxon>
        <taxon>Oryzinae</taxon>
        <taxon>Leersia</taxon>
    </lineage>
</organism>
<evidence type="ECO:0000256" key="1">
    <source>
        <dbReference type="SAM" id="MobiDB-lite"/>
    </source>
</evidence>
<feature type="region of interest" description="Disordered" evidence="1">
    <location>
        <begin position="1"/>
        <end position="33"/>
    </location>
</feature>
<accession>A0A0D9W232</accession>
<evidence type="ECO:0000313" key="3">
    <source>
        <dbReference type="Proteomes" id="UP000032180"/>
    </source>
</evidence>
<evidence type="ECO:0000313" key="2">
    <source>
        <dbReference type="EnsemblPlants" id="LPERR04G01080.1"/>
    </source>
</evidence>
<reference evidence="2" key="3">
    <citation type="submission" date="2015-04" db="UniProtKB">
        <authorList>
            <consortium name="EnsemblPlants"/>
        </authorList>
    </citation>
    <scope>IDENTIFICATION</scope>
</reference>
<dbReference type="EnsemblPlants" id="LPERR04G01080.1">
    <property type="protein sequence ID" value="LPERR04G01080.1"/>
    <property type="gene ID" value="LPERR04G01080"/>
</dbReference>
<reference evidence="3" key="2">
    <citation type="submission" date="2013-12" db="EMBL/GenBank/DDBJ databases">
        <authorList>
            <person name="Yu Y."/>
            <person name="Lee S."/>
            <person name="de Baynast K."/>
            <person name="Wissotski M."/>
            <person name="Liu L."/>
            <person name="Talag J."/>
            <person name="Goicoechea J."/>
            <person name="Angelova A."/>
            <person name="Jetty R."/>
            <person name="Kudrna D."/>
            <person name="Golser W."/>
            <person name="Rivera L."/>
            <person name="Zhang J."/>
            <person name="Wing R."/>
        </authorList>
    </citation>
    <scope>NUCLEOTIDE SEQUENCE</scope>
</reference>
<proteinExistence type="predicted"/>
<dbReference type="Proteomes" id="UP000032180">
    <property type="component" value="Chromosome 4"/>
</dbReference>
<dbReference type="AlphaFoldDB" id="A0A0D9W232"/>
<reference evidence="2 3" key="1">
    <citation type="submission" date="2012-08" db="EMBL/GenBank/DDBJ databases">
        <title>Oryza genome evolution.</title>
        <authorList>
            <person name="Wing R.A."/>
        </authorList>
    </citation>
    <scope>NUCLEOTIDE SEQUENCE</scope>
</reference>
<dbReference type="HOGENOM" id="CLU_2349817_0_0_1"/>
<dbReference type="Gramene" id="LPERR04G01080.1">
    <property type="protein sequence ID" value="LPERR04G01080.1"/>
    <property type="gene ID" value="LPERR04G01080"/>
</dbReference>
<protein>
    <submittedName>
        <fullName evidence="2">Uncharacterized protein</fullName>
    </submittedName>
</protein>
<name>A0A0D9W232_9ORYZ</name>
<keyword evidence="3" id="KW-1185">Reference proteome</keyword>